<comment type="caution">
    <text evidence="2">The sequence shown here is derived from an EMBL/GenBank/DDBJ whole genome shotgun (WGS) entry which is preliminary data.</text>
</comment>
<dbReference type="Proteomes" id="UP000030161">
    <property type="component" value="Unassembled WGS sequence"/>
</dbReference>
<dbReference type="AlphaFoldDB" id="A0AB34PWS4"/>
<reference evidence="2 3" key="1">
    <citation type="submission" date="2013-12" db="EMBL/GenBank/DDBJ databases">
        <title>The Genome Sequence of Candida albicans P78048.</title>
        <authorList>
            <consortium name="The Broad Institute Genome Sequencing Platform"/>
            <consortium name="The Broad Institute Genome Sequencing Center for Infectious Disease"/>
            <person name="Cuomo C."/>
            <person name="Bennett R."/>
            <person name="Hirakawa M."/>
            <person name="Noverr M."/>
            <person name="Mitchell A."/>
            <person name="Young S.K."/>
            <person name="Zeng Q."/>
            <person name="Gargeya S."/>
            <person name="Fitzgerald M."/>
            <person name="Abouelleil A."/>
            <person name="Alvarado L."/>
            <person name="Berlin A.M."/>
            <person name="Chapman S.B."/>
            <person name="Dewar J."/>
            <person name="Goldberg J."/>
            <person name="Griggs A."/>
            <person name="Gujja S."/>
            <person name="Hansen M."/>
            <person name="Howarth C."/>
            <person name="Imamovic A."/>
            <person name="Larimer J."/>
            <person name="McCowan C."/>
            <person name="Murphy C."/>
            <person name="Pearson M."/>
            <person name="Priest M."/>
            <person name="Roberts A."/>
            <person name="Saif S."/>
            <person name="Shea T."/>
            <person name="Sykes S."/>
            <person name="Wortman J."/>
            <person name="Nusbaum C."/>
            <person name="Birren B."/>
        </authorList>
    </citation>
    <scope>NUCLEOTIDE SEQUENCE [LARGE SCALE GENOMIC DNA]</scope>
    <source>
        <strain evidence="2 3">P78048</strain>
    </source>
</reference>
<accession>A0AB34PWS4</accession>
<name>A0AB34PWS4_CANAX</name>
<dbReference type="EMBL" id="AJIX01000013">
    <property type="protein sequence ID" value="KGR13925.1"/>
    <property type="molecule type" value="Genomic_DNA"/>
</dbReference>
<proteinExistence type="predicted"/>
<evidence type="ECO:0000256" key="1">
    <source>
        <dbReference type="SAM" id="MobiDB-lite"/>
    </source>
</evidence>
<feature type="non-terminal residue" evidence="2">
    <location>
        <position position="1"/>
    </location>
</feature>
<gene>
    <name evidence="2" type="ORF">MG3_02359</name>
</gene>
<protein>
    <submittedName>
        <fullName evidence="2">Uncharacterized protein</fullName>
    </submittedName>
</protein>
<organism evidence="2 3">
    <name type="scientific">Candida albicans P78048</name>
    <dbReference type="NCBI Taxonomy" id="1094989"/>
    <lineage>
        <taxon>Eukaryota</taxon>
        <taxon>Fungi</taxon>
        <taxon>Dikarya</taxon>
        <taxon>Ascomycota</taxon>
        <taxon>Saccharomycotina</taxon>
        <taxon>Pichiomycetes</taxon>
        <taxon>Debaryomycetaceae</taxon>
        <taxon>Candida/Lodderomyces clade</taxon>
        <taxon>Candida</taxon>
    </lineage>
</organism>
<evidence type="ECO:0000313" key="2">
    <source>
        <dbReference type="EMBL" id="KGR13925.1"/>
    </source>
</evidence>
<feature type="compositionally biased region" description="Low complexity" evidence="1">
    <location>
        <begin position="1"/>
        <end position="22"/>
    </location>
</feature>
<feature type="region of interest" description="Disordered" evidence="1">
    <location>
        <begin position="56"/>
        <end position="83"/>
    </location>
</feature>
<evidence type="ECO:0000313" key="3">
    <source>
        <dbReference type="Proteomes" id="UP000030161"/>
    </source>
</evidence>
<feature type="compositionally biased region" description="Polar residues" evidence="1">
    <location>
        <begin position="63"/>
        <end position="74"/>
    </location>
</feature>
<feature type="region of interest" description="Disordered" evidence="1">
    <location>
        <begin position="1"/>
        <end position="24"/>
    </location>
</feature>
<sequence>PGTETTPAAPGTPGTEATPVTTQPVSVLSTSQVVTASGEFSTVTAHSTSIVASCPEGGCVPEGQQTETSPSVPTNGPEVEASSSVLSIPVSSVTTSTIASSSETSVPPAQVSTFEGSGSALKKPYYGLAVAALVYFM</sequence>